<name>W0AJ71_9SPHN</name>
<dbReference type="EMBL" id="CP006644">
    <property type="protein sequence ID" value="AHE55710.1"/>
    <property type="molecule type" value="Genomic_DNA"/>
</dbReference>
<accession>W0AJ71</accession>
<keyword evidence="1 4" id="KW-0732">Signal</keyword>
<sequence>MKRLALIAALLASAAPAIAQQADPLVEGFERPPADARPLAYWQWINGNVSEEGIRQDFAWMKRIGLGGVFVFDVGFNSPPIPQYVDKRVGFGSPEWKSAVHVAAVEAKRLDLSFGAQSSGGWSVSGDPSVTPQEAMKKLVWSETIVGPGKGAVTLAPPPSGNGPYQDTPTSERNREPRLSGEVAVLAYRLSDAEAGAAPSFTVTGTDAPALLGDGKFDAATKLVPDAAGNITLAFRFAQPVAPGAVTVSTDGDIPGGVVLDGSGATRATLGAPAQHGARVRTILLGGAPSRDWTIRFTGLDRPLSVREARFAMAPRINRIEDKAGYGTLFDYESIRTPGGIAGTPAGSVIDISDRMRADGMLDWRPKAGRWAVLRFGWSLTGSRSTPASRESVGLEVDKLDADVVRAYANRFYDRYKDAVGSDGRMNIAISDSWEAGQQSWSPKLLADFKRLRGYDPLPWLPVLTGRIVDDSERSERFLADWRRTIGDLIAANHYGVFAEVLRARGLTYYAEAPGTDLPTVADGIQTKSLVDVPMGEYWYWPAGGAPKPEHIADMREAASAAHLTGKTMVAAEALTTMGDEPWATGPREWRRPVDRFFAEGVNKIVMHTFAHQPFTDGRKPGMTLRQYGQHFTRNEAWAELADGWTNYLARSSFLLQQGQPVADIAVFHGEDGASAAPHHFERLWGFDYDFIDRTTLLQLTPDNGGFVTPAGMRYRLLMLAPGVRHLSLPVLRQLKRLADANVTITGDQPKGPIGLGTDATEFAALADAIWDKPTPDAAIPPDVWTYDGRLDWKHRIVPDGDIYFLSNPEGQPFEGTVTFRGDGLNSPPASREGLGEGLSPSRAAASDTPSPDPSRKREGSRTAELWNAEDGLRTAVPLTSSPTGHTVRVSLPAYSSRFILLRRAAASAPTAAPRTKTKAVALDGPWSLSFLDGMGAPPTATFDSLHSLTESEDPAIRYYSGRVSYRQTFRVRAMPRIHAWLDLGAVGDMARVIVNGQDLGVTWTQPARVDIAGALKRGENSIEIITANYFQNRLIGDRQPGAKPQTFAPITVYAAGDKLRPSGLIGPVMVSVGR</sequence>
<evidence type="ECO:0000313" key="6">
    <source>
        <dbReference type="Proteomes" id="UP000018851"/>
    </source>
</evidence>
<dbReference type="eggNOG" id="COG3250">
    <property type="taxonomic scope" value="Bacteria"/>
</dbReference>
<dbReference type="PANTHER" id="PTHR43817">
    <property type="entry name" value="GLYCOSYL HYDROLASE"/>
    <property type="match status" value="1"/>
</dbReference>
<evidence type="ECO:0000313" key="5">
    <source>
        <dbReference type="EMBL" id="AHE55710.1"/>
    </source>
</evidence>
<proteinExistence type="predicted"/>
<dbReference type="PANTHER" id="PTHR43817:SF1">
    <property type="entry name" value="HYDROLASE, FAMILY 43, PUTATIVE (AFU_ORTHOLOGUE AFUA_3G01660)-RELATED"/>
    <property type="match status" value="1"/>
</dbReference>
<dbReference type="PATRIC" id="fig|1123269.5.peg.3959"/>
<dbReference type="Pfam" id="PF17132">
    <property type="entry name" value="Glyco_hydro_106"/>
    <property type="match status" value="1"/>
</dbReference>
<feature type="signal peptide" evidence="4">
    <location>
        <begin position="1"/>
        <end position="19"/>
    </location>
</feature>
<evidence type="ECO:0000256" key="1">
    <source>
        <dbReference type="ARBA" id="ARBA00022729"/>
    </source>
</evidence>
<evidence type="ECO:0008006" key="7">
    <source>
        <dbReference type="Google" id="ProtNLM"/>
    </source>
</evidence>
<dbReference type="HOGENOM" id="CLU_003772_2_1_5"/>
<keyword evidence="6" id="KW-1185">Reference proteome</keyword>
<dbReference type="InterPro" id="IPR008979">
    <property type="entry name" value="Galactose-bd-like_sf"/>
</dbReference>
<organism evidence="5 6">
    <name type="scientific">Sphingomonas sanxanigenens DSM 19645 = NX02</name>
    <dbReference type="NCBI Taxonomy" id="1123269"/>
    <lineage>
        <taxon>Bacteria</taxon>
        <taxon>Pseudomonadati</taxon>
        <taxon>Pseudomonadota</taxon>
        <taxon>Alphaproteobacteria</taxon>
        <taxon>Sphingomonadales</taxon>
        <taxon>Sphingomonadaceae</taxon>
        <taxon>Sphingomonas</taxon>
    </lineage>
</organism>
<feature type="region of interest" description="Disordered" evidence="3">
    <location>
        <begin position="815"/>
        <end position="869"/>
    </location>
</feature>
<dbReference type="Gene3D" id="2.60.120.260">
    <property type="entry name" value="Galactose-binding domain-like"/>
    <property type="match status" value="1"/>
</dbReference>
<gene>
    <name evidence="5" type="ORF">NX02_20265</name>
</gene>
<evidence type="ECO:0000256" key="4">
    <source>
        <dbReference type="SAM" id="SignalP"/>
    </source>
</evidence>
<dbReference type="SUPFAM" id="SSF49785">
    <property type="entry name" value="Galactose-binding domain-like"/>
    <property type="match status" value="1"/>
</dbReference>
<dbReference type="NCBIfam" id="NF045579">
    <property type="entry name" value="rhamnoside_JR"/>
    <property type="match status" value="1"/>
</dbReference>
<keyword evidence="2" id="KW-0378">Hydrolase</keyword>
<dbReference type="Proteomes" id="UP000018851">
    <property type="component" value="Chromosome"/>
</dbReference>
<dbReference type="GO" id="GO:0016787">
    <property type="term" value="F:hydrolase activity"/>
    <property type="evidence" value="ECO:0007669"/>
    <property type="project" value="UniProtKB-KW"/>
</dbReference>
<protein>
    <recommendedName>
        <fullName evidence="7">Glycosyl hydrolases family 2 sugar binding domain-containing protein</fullName>
    </recommendedName>
</protein>
<feature type="chain" id="PRO_5004785321" description="Glycosyl hydrolases family 2 sugar binding domain-containing protein" evidence="4">
    <location>
        <begin position="20"/>
        <end position="1075"/>
    </location>
</feature>
<dbReference type="AlphaFoldDB" id="W0AJ71"/>
<evidence type="ECO:0000256" key="3">
    <source>
        <dbReference type="SAM" id="MobiDB-lite"/>
    </source>
</evidence>
<dbReference type="KEGG" id="ssan:NX02_20265"/>
<dbReference type="STRING" id="1123269.NX02_20265"/>
<dbReference type="RefSeq" id="WP_025293859.1">
    <property type="nucleotide sequence ID" value="NZ_CP006644.1"/>
</dbReference>
<evidence type="ECO:0000256" key="2">
    <source>
        <dbReference type="ARBA" id="ARBA00022801"/>
    </source>
</evidence>
<feature type="region of interest" description="Disordered" evidence="3">
    <location>
        <begin position="150"/>
        <end position="177"/>
    </location>
</feature>
<reference evidence="5 6" key="1">
    <citation type="submission" date="2013-07" db="EMBL/GenBank/DDBJ databases">
        <title>Completed genome of Sphingomonas sanxanigenens NX02.</title>
        <authorList>
            <person name="Ma T."/>
            <person name="Huang H."/>
            <person name="Wu M."/>
            <person name="Li X."/>
            <person name="Li G."/>
        </authorList>
    </citation>
    <scope>NUCLEOTIDE SEQUENCE [LARGE SCALE GENOMIC DNA]</scope>
    <source>
        <strain evidence="5 6">NX02</strain>
    </source>
</reference>